<dbReference type="SUPFAM" id="SSF51569">
    <property type="entry name" value="Aldolase"/>
    <property type="match status" value="1"/>
</dbReference>
<dbReference type="EMBL" id="CAICTM010001357">
    <property type="protein sequence ID" value="CAB9522941.1"/>
    <property type="molecule type" value="Genomic_DNA"/>
</dbReference>
<evidence type="ECO:0000313" key="2">
    <source>
        <dbReference type="EMBL" id="CAB9522941.1"/>
    </source>
</evidence>
<name>A0A9N8HR51_9STRA</name>
<organism evidence="2 3">
    <name type="scientific">Seminavis robusta</name>
    <dbReference type="NCBI Taxonomy" id="568900"/>
    <lineage>
        <taxon>Eukaryota</taxon>
        <taxon>Sar</taxon>
        <taxon>Stramenopiles</taxon>
        <taxon>Ochrophyta</taxon>
        <taxon>Bacillariophyta</taxon>
        <taxon>Bacillariophyceae</taxon>
        <taxon>Bacillariophycidae</taxon>
        <taxon>Naviculales</taxon>
        <taxon>Naviculaceae</taxon>
        <taxon>Seminavis</taxon>
    </lineage>
</organism>
<dbReference type="PANTHER" id="PTHR12128">
    <property type="entry name" value="DIHYDRODIPICOLINATE SYNTHASE"/>
    <property type="match status" value="1"/>
</dbReference>
<comment type="caution">
    <text evidence="2">The sequence shown here is derived from an EMBL/GenBank/DDBJ whole genome shotgun (WGS) entry which is preliminary data.</text>
</comment>
<proteinExistence type="predicted"/>
<sequence>MIGTGILPRCLLQGRRSIVSRASRRNFASAKAQERFQGVYPIVVTPFHDDESLDLDSFRRSIAFFRRMCQGVTITGVLGESNRMTDDERATLIQVAKETIDATEADDNTNFTLCVGTSHSGTAATVALSQMAQELGADAVMVAPSKDLTAPPPLERDILELYHRVASDACSDGMDIVLQDHPSSTGVHMSLELMANIVEEVPSVRCIKLESLPTVSRLAGLRDNHPVVLEQCRILTGLGALYAGYDMEQGVTSGFMTGFAFPEILLAMYSYHAQQQEGKAQELYRKFLPLIVLEQQPAGGLAIRKEIYRQRGLISSSHVRHPGKNISDVMQTTLQEELKRSFGELDITQPLLLEDIWNL</sequence>
<dbReference type="GO" id="GO:0008840">
    <property type="term" value="F:4-hydroxy-tetrahydrodipicolinate synthase activity"/>
    <property type="evidence" value="ECO:0007669"/>
    <property type="project" value="TreeGrafter"/>
</dbReference>
<keyword evidence="1 2" id="KW-0456">Lyase</keyword>
<dbReference type="Pfam" id="PF00701">
    <property type="entry name" value="DHDPS"/>
    <property type="match status" value="1"/>
</dbReference>
<dbReference type="Gene3D" id="3.20.20.70">
    <property type="entry name" value="Aldolase class I"/>
    <property type="match status" value="1"/>
</dbReference>
<dbReference type="InterPro" id="IPR013785">
    <property type="entry name" value="Aldolase_TIM"/>
</dbReference>
<evidence type="ECO:0000313" key="3">
    <source>
        <dbReference type="Proteomes" id="UP001153069"/>
    </source>
</evidence>
<dbReference type="PANTHER" id="PTHR12128:SF66">
    <property type="entry name" value="4-HYDROXY-2-OXOGLUTARATE ALDOLASE, MITOCHONDRIAL"/>
    <property type="match status" value="1"/>
</dbReference>
<gene>
    <name evidence="2" type="ORF">SEMRO_1359_G265950.1</name>
</gene>
<dbReference type="CDD" id="cd00408">
    <property type="entry name" value="DHDPS-like"/>
    <property type="match status" value="1"/>
</dbReference>
<keyword evidence="3" id="KW-1185">Reference proteome</keyword>
<dbReference type="GO" id="GO:0005829">
    <property type="term" value="C:cytosol"/>
    <property type="evidence" value="ECO:0007669"/>
    <property type="project" value="TreeGrafter"/>
</dbReference>
<dbReference type="Proteomes" id="UP001153069">
    <property type="component" value="Unassembled WGS sequence"/>
</dbReference>
<reference evidence="2" key="1">
    <citation type="submission" date="2020-06" db="EMBL/GenBank/DDBJ databases">
        <authorList>
            <consortium name="Plant Systems Biology data submission"/>
        </authorList>
    </citation>
    <scope>NUCLEOTIDE SEQUENCE</scope>
    <source>
        <strain evidence="2">D6</strain>
    </source>
</reference>
<dbReference type="AlphaFoldDB" id="A0A9N8HR51"/>
<accession>A0A9N8HR51</accession>
<evidence type="ECO:0000256" key="1">
    <source>
        <dbReference type="ARBA" id="ARBA00023239"/>
    </source>
</evidence>
<dbReference type="OrthoDB" id="191315at2759"/>
<dbReference type="SMART" id="SM01130">
    <property type="entry name" value="DHDPS"/>
    <property type="match status" value="1"/>
</dbReference>
<protein>
    <submittedName>
        <fullName evidence="2">DapA-like lyase</fullName>
    </submittedName>
</protein>
<dbReference type="InterPro" id="IPR002220">
    <property type="entry name" value="DapA-like"/>
</dbReference>